<dbReference type="Proteomes" id="UP001597145">
    <property type="component" value="Unassembled WGS sequence"/>
</dbReference>
<dbReference type="Gene3D" id="1.10.260.40">
    <property type="entry name" value="lambda repressor-like DNA-binding domains"/>
    <property type="match status" value="1"/>
</dbReference>
<dbReference type="InterPro" id="IPR001387">
    <property type="entry name" value="Cro/C1-type_HTH"/>
</dbReference>
<comment type="caution">
    <text evidence="2">The sequence shown here is derived from an EMBL/GenBank/DDBJ whole genome shotgun (WGS) entry which is preliminary data.</text>
</comment>
<dbReference type="SMART" id="SM00530">
    <property type="entry name" value="HTH_XRE"/>
    <property type="match status" value="1"/>
</dbReference>
<evidence type="ECO:0000259" key="1">
    <source>
        <dbReference type="SMART" id="SM00530"/>
    </source>
</evidence>
<dbReference type="CDD" id="cd00093">
    <property type="entry name" value="HTH_XRE"/>
    <property type="match status" value="1"/>
</dbReference>
<dbReference type="InterPro" id="IPR041413">
    <property type="entry name" value="MLTR_LBD"/>
</dbReference>
<dbReference type="Pfam" id="PF17765">
    <property type="entry name" value="MLTR_LBD"/>
    <property type="match status" value="1"/>
</dbReference>
<sequence length="289" mass="32272">MTRNSAMLGAFLRARRGQVVRGELGLPLIGGRASGLRREEVAYLAAVSVTWYTWLEQGRDVAPSRQVLDALARTLLLSTTEHAHLLSLAGYSAPSPVADPVAPTVPGHVRQFLDSLEEFPAYAIAPDWGILAWNAMNTAVYPNVPTVAGSDRNMLWLMFTDPYLRDLLPDWERTARSYVAAFRAEAGPRLTDPPFALLVKRLLEASESFREIWESHSIDVLPTRERLVRHPVLGDLHLRQHNFTPADHPDLHLVIFMPVLGTDTSNRLHRMLDREAATPLRSDSLGVLH</sequence>
<name>A0ABW4FQ05_9PSEU</name>
<dbReference type="PANTHER" id="PTHR35010">
    <property type="entry name" value="BLL4672 PROTEIN-RELATED"/>
    <property type="match status" value="1"/>
</dbReference>
<dbReference type="RefSeq" id="WP_343986906.1">
    <property type="nucleotide sequence ID" value="NZ_BAAAJG010000027.1"/>
</dbReference>
<dbReference type="InterPro" id="IPR010982">
    <property type="entry name" value="Lambda_DNA-bd_dom_sf"/>
</dbReference>
<dbReference type="Gene3D" id="3.30.450.180">
    <property type="match status" value="1"/>
</dbReference>
<gene>
    <name evidence="2" type="ORF">ACFSCY_22920</name>
</gene>
<dbReference type="EMBL" id="JBHUCP010000018">
    <property type="protein sequence ID" value="MFD1532287.1"/>
    <property type="molecule type" value="Genomic_DNA"/>
</dbReference>
<keyword evidence="3" id="KW-1185">Reference proteome</keyword>
<dbReference type="Pfam" id="PF13560">
    <property type="entry name" value="HTH_31"/>
    <property type="match status" value="1"/>
</dbReference>
<reference evidence="3" key="1">
    <citation type="journal article" date="2019" name="Int. J. Syst. Evol. Microbiol.">
        <title>The Global Catalogue of Microorganisms (GCM) 10K type strain sequencing project: providing services to taxonomists for standard genome sequencing and annotation.</title>
        <authorList>
            <consortium name="The Broad Institute Genomics Platform"/>
            <consortium name="The Broad Institute Genome Sequencing Center for Infectious Disease"/>
            <person name="Wu L."/>
            <person name="Ma J."/>
        </authorList>
    </citation>
    <scope>NUCLEOTIDE SEQUENCE [LARGE SCALE GENOMIC DNA]</scope>
    <source>
        <strain evidence="3">JCM 12165</strain>
    </source>
</reference>
<evidence type="ECO:0000313" key="2">
    <source>
        <dbReference type="EMBL" id="MFD1532287.1"/>
    </source>
</evidence>
<dbReference type="PANTHER" id="PTHR35010:SF2">
    <property type="entry name" value="BLL4672 PROTEIN"/>
    <property type="match status" value="1"/>
</dbReference>
<proteinExistence type="predicted"/>
<accession>A0ABW4FQ05</accession>
<protein>
    <submittedName>
        <fullName evidence="2">Helix-turn-helix transcriptional regulator</fullName>
    </submittedName>
</protein>
<evidence type="ECO:0000313" key="3">
    <source>
        <dbReference type="Proteomes" id="UP001597145"/>
    </source>
</evidence>
<organism evidence="2 3">
    <name type="scientific">Pseudonocardia aurantiaca</name>
    <dbReference type="NCBI Taxonomy" id="75290"/>
    <lineage>
        <taxon>Bacteria</taxon>
        <taxon>Bacillati</taxon>
        <taxon>Actinomycetota</taxon>
        <taxon>Actinomycetes</taxon>
        <taxon>Pseudonocardiales</taxon>
        <taxon>Pseudonocardiaceae</taxon>
        <taxon>Pseudonocardia</taxon>
    </lineage>
</organism>
<feature type="domain" description="HTH cro/C1-type" evidence="1">
    <location>
        <begin position="11"/>
        <end position="82"/>
    </location>
</feature>